<name>A0A9X0WBH7_9GAMM</name>
<dbReference type="AlphaFoldDB" id="A0A9X0WBH7"/>
<dbReference type="GO" id="GO:0003677">
    <property type="term" value="F:DNA binding"/>
    <property type="evidence" value="ECO:0007669"/>
    <property type="project" value="UniProtKB-KW"/>
</dbReference>
<feature type="coiled-coil region" evidence="4">
    <location>
        <begin position="370"/>
        <end position="397"/>
    </location>
</feature>
<dbReference type="Gene3D" id="3.90.220.20">
    <property type="entry name" value="DNA methylase specificity domains"/>
    <property type="match status" value="2"/>
</dbReference>
<feature type="domain" description="Type I restriction modification DNA specificity" evidence="5">
    <location>
        <begin position="16"/>
        <end position="176"/>
    </location>
</feature>
<organism evidence="6 7">
    <name type="scientific">Lamprobacter modestohalophilus</name>
    <dbReference type="NCBI Taxonomy" id="1064514"/>
    <lineage>
        <taxon>Bacteria</taxon>
        <taxon>Pseudomonadati</taxon>
        <taxon>Pseudomonadota</taxon>
        <taxon>Gammaproteobacteria</taxon>
        <taxon>Chromatiales</taxon>
        <taxon>Chromatiaceae</taxon>
        <taxon>Lamprobacter</taxon>
    </lineage>
</organism>
<comment type="caution">
    <text evidence="6">The sequence shown here is derived from an EMBL/GenBank/DDBJ whole genome shotgun (WGS) entry which is preliminary data.</text>
</comment>
<dbReference type="InterPro" id="IPR044946">
    <property type="entry name" value="Restrct_endonuc_typeI_TRD_sf"/>
</dbReference>
<dbReference type="InterPro" id="IPR052021">
    <property type="entry name" value="Type-I_RS_S_subunit"/>
</dbReference>
<gene>
    <name evidence="6" type="ORF">CKO42_18205</name>
</gene>
<keyword evidence="4" id="KW-0175">Coiled coil</keyword>
<dbReference type="Proteomes" id="UP001138768">
    <property type="component" value="Unassembled WGS sequence"/>
</dbReference>
<dbReference type="GO" id="GO:0009307">
    <property type="term" value="P:DNA restriction-modification system"/>
    <property type="evidence" value="ECO:0007669"/>
    <property type="project" value="UniProtKB-KW"/>
</dbReference>
<evidence type="ECO:0000256" key="2">
    <source>
        <dbReference type="ARBA" id="ARBA00022747"/>
    </source>
</evidence>
<evidence type="ECO:0000256" key="1">
    <source>
        <dbReference type="ARBA" id="ARBA00010923"/>
    </source>
</evidence>
<feature type="domain" description="Type I restriction modification DNA specificity" evidence="5">
    <location>
        <begin position="214"/>
        <end position="383"/>
    </location>
</feature>
<proteinExistence type="inferred from homology"/>
<dbReference type="CDD" id="cd17273">
    <property type="entry name" value="RMtype1_S_EcoJA69PI-TRD1-CR1_like"/>
    <property type="match status" value="1"/>
</dbReference>
<dbReference type="PANTHER" id="PTHR30408">
    <property type="entry name" value="TYPE-1 RESTRICTION ENZYME ECOKI SPECIFICITY PROTEIN"/>
    <property type="match status" value="1"/>
</dbReference>
<reference evidence="6 7" key="1">
    <citation type="journal article" date="2020" name="Microorganisms">
        <title>Osmotic Adaptation and Compatible Solute Biosynthesis of Phototrophic Bacteria as Revealed from Genome Analyses.</title>
        <authorList>
            <person name="Imhoff J.F."/>
            <person name="Rahn T."/>
            <person name="Kunzel S."/>
            <person name="Keller A."/>
            <person name="Neulinger S.C."/>
        </authorList>
    </citation>
    <scope>NUCLEOTIDE SEQUENCE [LARGE SCALE GENOMIC DNA]</scope>
    <source>
        <strain evidence="6 7">DSM 25653</strain>
    </source>
</reference>
<evidence type="ECO:0000313" key="7">
    <source>
        <dbReference type="Proteomes" id="UP001138768"/>
    </source>
</evidence>
<dbReference type="PANTHER" id="PTHR30408:SF13">
    <property type="entry name" value="TYPE I RESTRICTION ENZYME HINDI SPECIFICITY SUBUNIT"/>
    <property type="match status" value="1"/>
</dbReference>
<evidence type="ECO:0000256" key="3">
    <source>
        <dbReference type="ARBA" id="ARBA00023125"/>
    </source>
</evidence>
<accession>A0A9X0WBH7</accession>
<dbReference type="RefSeq" id="WP_200247150.1">
    <property type="nucleotide sequence ID" value="NZ_NRRY01000037.1"/>
</dbReference>
<dbReference type="SUPFAM" id="SSF116734">
    <property type="entry name" value="DNA methylase specificity domain"/>
    <property type="match status" value="2"/>
</dbReference>
<keyword evidence="7" id="KW-1185">Reference proteome</keyword>
<keyword evidence="2" id="KW-0680">Restriction system</keyword>
<dbReference type="InterPro" id="IPR000055">
    <property type="entry name" value="Restrct_endonuc_typeI_TRD"/>
</dbReference>
<evidence type="ECO:0000259" key="5">
    <source>
        <dbReference type="Pfam" id="PF01420"/>
    </source>
</evidence>
<evidence type="ECO:0000313" key="6">
    <source>
        <dbReference type="EMBL" id="MBK1620336.1"/>
    </source>
</evidence>
<dbReference type="Gene3D" id="1.10.287.1120">
    <property type="entry name" value="Bipartite methylase S protein"/>
    <property type="match status" value="1"/>
</dbReference>
<sequence length="406" mass="45600">MEMKAGYKQTEAGVIPEDWDVLGILEVADFFNGKPYEKNIKDGGQYFLITLDSIDIDGYLKKDHKQIDILDGSLKKGDLVTVLSDLAHGNLLGLCDLIPEDDRYVLNQRMGCIRIKSEAIPLYLRSQINTRQHHFKIRGQGTSQKHIYKKDFATLRIPFPNHEEQRAITTVICDIEALVDSLGSLITKKRNFKQAAMQQLLTGQTRLAGFDGVWEIKIIGEIAEIVSGGTPSTRDFLYWNGDIKWCTPTDITRCQAKYINNTERKITNLGLSKSGAKLLPPGTLLLCSRATIGEVRIALTAITTNQGFKSLICKPGINNEFVYYKLLTMKQQMIDRSFGSTFLEISKANVAALELEIPPEEEQAAIAAVLSDMDNEIEALEQRRDKTRALKQGMMQELLTGRTRLI</sequence>
<protein>
    <recommendedName>
        <fullName evidence="5">Type I restriction modification DNA specificity domain-containing protein</fullName>
    </recommendedName>
</protein>
<dbReference type="EMBL" id="NRRY01000037">
    <property type="protein sequence ID" value="MBK1620336.1"/>
    <property type="molecule type" value="Genomic_DNA"/>
</dbReference>
<evidence type="ECO:0000256" key="4">
    <source>
        <dbReference type="SAM" id="Coils"/>
    </source>
</evidence>
<dbReference type="Pfam" id="PF01420">
    <property type="entry name" value="Methylase_S"/>
    <property type="match status" value="2"/>
</dbReference>
<comment type="similarity">
    <text evidence="1">Belongs to the type-I restriction system S methylase family.</text>
</comment>
<keyword evidence="3" id="KW-0238">DNA-binding</keyword>